<dbReference type="NCBIfam" id="NF000642">
    <property type="entry name" value="PRK00024.1"/>
    <property type="match status" value="1"/>
</dbReference>
<keyword evidence="5" id="KW-0482">Metalloprotease</keyword>
<organism evidence="9 10">
    <name type="scientific">Oceanibaculum indicum</name>
    <dbReference type="NCBI Taxonomy" id="526216"/>
    <lineage>
        <taxon>Bacteria</taxon>
        <taxon>Pseudomonadati</taxon>
        <taxon>Pseudomonadota</taxon>
        <taxon>Alphaproteobacteria</taxon>
        <taxon>Rhodospirillales</taxon>
        <taxon>Oceanibaculaceae</taxon>
        <taxon>Oceanibaculum</taxon>
    </lineage>
</organism>
<dbReference type="InterPro" id="IPR010994">
    <property type="entry name" value="RuvA_2-like"/>
</dbReference>
<evidence type="ECO:0000256" key="3">
    <source>
        <dbReference type="ARBA" id="ARBA00022801"/>
    </source>
</evidence>
<evidence type="ECO:0000256" key="5">
    <source>
        <dbReference type="ARBA" id="ARBA00023049"/>
    </source>
</evidence>
<dbReference type="SUPFAM" id="SSF47781">
    <property type="entry name" value="RuvA domain 2-like"/>
    <property type="match status" value="1"/>
</dbReference>
<evidence type="ECO:0000313" key="9">
    <source>
        <dbReference type="EMBL" id="RKQ72508.1"/>
    </source>
</evidence>
<evidence type="ECO:0000256" key="1">
    <source>
        <dbReference type="ARBA" id="ARBA00022670"/>
    </source>
</evidence>
<dbReference type="PANTHER" id="PTHR30471">
    <property type="entry name" value="DNA REPAIR PROTEIN RADC"/>
    <property type="match status" value="1"/>
</dbReference>
<dbReference type="PROSITE" id="PS01302">
    <property type="entry name" value="UPF0758"/>
    <property type="match status" value="1"/>
</dbReference>
<dbReference type="GO" id="GO:0006508">
    <property type="term" value="P:proteolysis"/>
    <property type="evidence" value="ECO:0007669"/>
    <property type="project" value="UniProtKB-KW"/>
</dbReference>
<evidence type="ECO:0000259" key="8">
    <source>
        <dbReference type="PROSITE" id="PS50249"/>
    </source>
</evidence>
<dbReference type="Proteomes" id="UP000277424">
    <property type="component" value="Unassembled WGS sequence"/>
</dbReference>
<dbReference type="Pfam" id="PF04002">
    <property type="entry name" value="RadC"/>
    <property type="match status" value="1"/>
</dbReference>
<dbReference type="InterPro" id="IPR001405">
    <property type="entry name" value="UPF0758"/>
</dbReference>
<dbReference type="AlphaFoldDB" id="A0A420WN88"/>
<keyword evidence="1" id="KW-0645">Protease</keyword>
<evidence type="ECO:0000313" key="10">
    <source>
        <dbReference type="Proteomes" id="UP000277424"/>
    </source>
</evidence>
<dbReference type="InterPro" id="IPR037518">
    <property type="entry name" value="MPN"/>
</dbReference>
<dbReference type="SUPFAM" id="SSF102712">
    <property type="entry name" value="JAB1/MPN domain"/>
    <property type="match status" value="1"/>
</dbReference>
<comment type="caution">
    <text evidence="9">The sequence shown here is derived from an EMBL/GenBank/DDBJ whole genome shotgun (WGS) entry which is preliminary data.</text>
</comment>
<feature type="domain" description="MPN" evidence="8">
    <location>
        <begin position="122"/>
        <end position="244"/>
    </location>
</feature>
<keyword evidence="3" id="KW-0378">Hydrolase</keyword>
<dbReference type="OrthoDB" id="9804482at2"/>
<proteinExistence type="inferred from homology"/>
<dbReference type="EMBL" id="RBIG01000001">
    <property type="protein sequence ID" value="RKQ72508.1"/>
    <property type="molecule type" value="Genomic_DNA"/>
</dbReference>
<dbReference type="InterPro" id="IPR046778">
    <property type="entry name" value="UPF0758_N"/>
</dbReference>
<accession>A0A420WN88</accession>
<comment type="similarity">
    <text evidence="6">Belongs to the UPF0758 family.</text>
</comment>
<protein>
    <submittedName>
        <fullName evidence="9">DNA repair protein RadC</fullName>
    </submittedName>
</protein>
<dbReference type="InterPro" id="IPR025657">
    <property type="entry name" value="RadC_JAB"/>
</dbReference>
<gene>
    <name evidence="9" type="ORF">BCL74_0276</name>
</gene>
<dbReference type="Gene3D" id="1.10.150.20">
    <property type="entry name" value="5' to 3' exonuclease, C-terminal subdomain"/>
    <property type="match status" value="1"/>
</dbReference>
<dbReference type="Gene3D" id="3.40.140.10">
    <property type="entry name" value="Cytidine Deaminase, domain 2"/>
    <property type="match status" value="1"/>
</dbReference>
<evidence type="ECO:0000256" key="6">
    <source>
        <dbReference type="RuleBase" id="RU003797"/>
    </source>
</evidence>
<dbReference type="CDD" id="cd08071">
    <property type="entry name" value="MPN_DUF2466"/>
    <property type="match status" value="1"/>
</dbReference>
<evidence type="ECO:0000256" key="2">
    <source>
        <dbReference type="ARBA" id="ARBA00022723"/>
    </source>
</evidence>
<sequence length="244" mass="27325">MARHNMAELGPGNGGCTESVERPHYHGHRKRLRERFLSAGADCLPDYELLELVLFLAQPRGDMKPLAKRLIDRFGNFAEVISADPHALAEIDGVGESALAALKIVQAGSHRLLRQRILNRQVISSWRDLLDYCRAAMSFEKREQFRVLFLDRKNMIIADELMQQGTVDQTPVYPREVIRRALELHASALIMVHNHPSGDPTPSRADIEMTKEVQAAGKALGIALHDHVVIGRDDHASFKSMGLL</sequence>
<dbReference type="GO" id="GO:0046872">
    <property type="term" value="F:metal ion binding"/>
    <property type="evidence" value="ECO:0007669"/>
    <property type="project" value="UniProtKB-KW"/>
</dbReference>
<feature type="region of interest" description="Disordered" evidence="7">
    <location>
        <begin position="1"/>
        <end position="22"/>
    </location>
</feature>
<name>A0A420WN88_9PROT</name>
<dbReference type="NCBIfam" id="TIGR00608">
    <property type="entry name" value="radc"/>
    <property type="match status" value="1"/>
</dbReference>
<reference evidence="9 10" key="1">
    <citation type="submission" date="2018-10" db="EMBL/GenBank/DDBJ databases">
        <title>Comparative analysis of microorganisms from saline springs in Andes Mountain Range, Colombia.</title>
        <authorList>
            <person name="Rubin E."/>
        </authorList>
    </citation>
    <scope>NUCLEOTIDE SEQUENCE [LARGE SCALE GENOMIC DNA]</scope>
    <source>
        <strain evidence="9 10">USBA 36</strain>
    </source>
</reference>
<dbReference type="RefSeq" id="WP_121216962.1">
    <property type="nucleotide sequence ID" value="NZ_RBIG01000001.1"/>
</dbReference>
<evidence type="ECO:0000256" key="7">
    <source>
        <dbReference type="SAM" id="MobiDB-lite"/>
    </source>
</evidence>
<dbReference type="GO" id="GO:0008237">
    <property type="term" value="F:metallopeptidase activity"/>
    <property type="evidence" value="ECO:0007669"/>
    <property type="project" value="UniProtKB-KW"/>
</dbReference>
<dbReference type="Pfam" id="PF20582">
    <property type="entry name" value="UPF0758_N"/>
    <property type="match status" value="1"/>
</dbReference>
<evidence type="ECO:0000256" key="4">
    <source>
        <dbReference type="ARBA" id="ARBA00022833"/>
    </source>
</evidence>
<dbReference type="InterPro" id="IPR020891">
    <property type="entry name" value="UPF0758_CS"/>
</dbReference>
<keyword evidence="4" id="KW-0862">Zinc</keyword>
<dbReference type="PANTHER" id="PTHR30471:SF3">
    <property type="entry name" value="UPF0758 PROTEIN YEES-RELATED"/>
    <property type="match status" value="1"/>
</dbReference>
<dbReference type="PROSITE" id="PS50249">
    <property type="entry name" value="MPN"/>
    <property type="match status" value="1"/>
</dbReference>
<keyword evidence="2" id="KW-0479">Metal-binding</keyword>